<feature type="domain" description="Isochorismatase-like" evidence="2">
    <location>
        <begin position="29"/>
        <end position="123"/>
    </location>
</feature>
<dbReference type="InterPro" id="IPR036380">
    <property type="entry name" value="Isochorismatase-like_sf"/>
</dbReference>
<evidence type="ECO:0000313" key="3">
    <source>
        <dbReference type="EMBL" id="EHK99063.1"/>
    </source>
</evidence>
<keyword evidence="4" id="KW-1185">Reference proteome</keyword>
<dbReference type="HOGENOM" id="CLU_066901_1_1_1"/>
<dbReference type="InParanoid" id="H0EQV4"/>
<dbReference type="InterPro" id="IPR000868">
    <property type="entry name" value="Isochorismatase-like_dom"/>
</dbReference>
<accession>H0EQV4</accession>
<dbReference type="PANTHER" id="PTHR43559:SF3">
    <property type="entry name" value="HYDROLASE YCAC-RELATED"/>
    <property type="match status" value="1"/>
</dbReference>
<protein>
    <recommendedName>
        <fullName evidence="2">Isochorismatase-like domain-containing protein</fullName>
    </recommendedName>
</protein>
<organism evidence="3 4">
    <name type="scientific">Glarea lozoyensis (strain ATCC 74030 / MF5533)</name>
    <dbReference type="NCBI Taxonomy" id="1104152"/>
    <lineage>
        <taxon>Eukaryota</taxon>
        <taxon>Fungi</taxon>
        <taxon>Dikarya</taxon>
        <taxon>Ascomycota</taxon>
        <taxon>Pezizomycotina</taxon>
        <taxon>Leotiomycetes</taxon>
        <taxon>Helotiales</taxon>
        <taxon>Helotiaceae</taxon>
        <taxon>Glarea</taxon>
    </lineage>
</organism>
<dbReference type="InterPro" id="IPR053152">
    <property type="entry name" value="Hydrolase_YcaC-like"/>
</dbReference>
<sequence>MLQSVIAHAAIGNLFNLPTIMTTSAETGPNGKLPKEVTDLHPNAPYIKRNGEVDAWDNPEFKAAVKATGKSQMIIAGIVTEVSLSLRAEGYEVFANTEASGTFNDKLAADANRRMEGAGVHLMGMFGIVADLQRDWRNTSPNATEVFAYMDKYQAPVALMARHYSDAISSAGNA</sequence>
<dbReference type="AlphaFoldDB" id="H0EQV4"/>
<evidence type="ECO:0000259" key="2">
    <source>
        <dbReference type="Pfam" id="PF00857"/>
    </source>
</evidence>
<gene>
    <name evidence="3" type="ORF">M7I_5062</name>
</gene>
<reference evidence="3 4" key="1">
    <citation type="journal article" date="2012" name="Eukaryot. Cell">
        <title>Genome sequence of the fungus Glarea lozoyensis: the first genome sequence of a species from the Helotiaceae family.</title>
        <authorList>
            <person name="Youssar L."/>
            <person name="Gruening B.A."/>
            <person name="Erxleben A."/>
            <person name="Guenther S."/>
            <person name="Huettel W."/>
        </authorList>
    </citation>
    <scope>NUCLEOTIDE SEQUENCE [LARGE SCALE GENOMIC DNA]</scope>
    <source>
        <strain evidence="4">ATCC 74030 / MF5533</strain>
    </source>
</reference>
<proteinExistence type="inferred from homology"/>
<comment type="similarity">
    <text evidence="1">Belongs to the isochorismatase family.</text>
</comment>
<dbReference type="Pfam" id="PF00857">
    <property type="entry name" value="Isochorismatase"/>
    <property type="match status" value="1"/>
</dbReference>
<evidence type="ECO:0000256" key="1">
    <source>
        <dbReference type="ARBA" id="ARBA00006336"/>
    </source>
</evidence>
<dbReference type="OrthoDB" id="167809at2759"/>
<dbReference type="EMBL" id="AGUE01000129">
    <property type="protein sequence ID" value="EHK99063.1"/>
    <property type="molecule type" value="Genomic_DNA"/>
</dbReference>
<dbReference type="Gene3D" id="3.40.50.850">
    <property type="entry name" value="Isochorismatase-like"/>
    <property type="match status" value="1"/>
</dbReference>
<dbReference type="Proteomes" id="UP000005446">
    <property type="component" value="Unassembled WGS sequence"/>
</dbReference>
<dbReference type="PANTHER" id="PTHR43559">
    <property type="entry name" value="HYDROLASE YCAC-RELATED"/>
    <property type="match status" value="1"/>
</dbReference>
<comment type="caution">
    <text evidence="3">The sequence shown here is derived from an EMBL/GenBank/DDBJ whole genome shotgun (WGS) entry which is preliminary data.</text>
</comment>
<evidence type="ECO:0000313" key="4">
    <source>
        <dbReference type="Proteomes" id="UP000005446"/>
    </source>
</evidence>
<name>H0EQV4_GLAL7</name>
<dbReference type="SUPFAM" id="SSF52499">
    <property type="entry name" value="Isochorismatase-like hydrolases"/>
    <property type="match status" value="1"/>
</dbReference>